<evidence type="ECO:0000256" key="8">
    <source>
        <dbReference type="ARBA" id="ARBA00022982"/>
    </source>
</evidence>
<evidence type="ECO:0000256" key="4">
    <source>
        <dbReference type="ARBA" id="ARBA00022475"/>
    </source>
</evidence>
<keyword evidence="3" id="KW-0813">Transport</keyword>
<dbReference type="GO" id="GO:0009061">
    <property type="term" value="P:anaerobic respiration"/>
    <property type="evidence" value="ECO:0007669"/>
    <property type="project" value="TreeGrafter"/>
</dbReference>
<evidence type="ECO:0000256" key="11">
    <source>
        <dbReference type="ARBA" id="ARBA00023136"/>
    </source>
</evidence>
<feature type="domain" description="NapC/NirT cytochrome c N-terminal" evidence="13">
    <location>
        <begin position="111"/>
        <end position="191"/>
    </location>
</feature>
<protein>
    <submittedName>
        <fullName evidence="14">Cytochrome C</fullName>
    </submittedName>
</protein>
<dbReference type="Pfam" id="PF03264">
    <property type="entry name" value="Cytochrom_NNT"/>
    <property type="match status" value="1"/>
</dbReference>
<comment type="caution">
    <text evidence="14">The sequence shown here is derived from an EMBL/GenBank/DDBJ whole genome shotgun (WGS) entry which is preliminary data.</text>
</comment>
<reference evidence="14" key="1">
    <citation type="journal article" date="2020" name="mSystems">
        <title>Genome- and Community-Level Interaction Insights into Carbon Utilization and Element Cycling Functions of Hydrothermarchaeota in Hydrothermal Sediment.</title>
        <authorList>
            <person name="Zhou Z."/>
            <person name="Liu Y."/>
            <person name="Xu W."/>
            <person name="Pan J."/>
            <person name="Luo Z.H."/>
            <person name="Li M."/>
        </authorList>
    </citation>
    <scope>NUCLEOTIDE SEQUENCE [LARGE SCALE GENOMIC DNA]</scope>
    <source>
        <strain evidence="14">HyVt-527</strain>
    </source>
</reference>
<evidence type="ECO:0000256" key="9">
    <source>
        <dbReference type="ARBA" id="ARBA00022989"/>
    </source>
</evidence>
<evidence type="ECO:0000259" key="13">
    <source>
        <dbReference type="Pfam" id="PF03264"/>
    </source>
</evidence>
<evidence type="ECO:0000256" key="7">
    <source>
        <dbReference type="ARBA" id="ARBA00022723"/>
    </source>
</evidence>
<feature type="transmembrane region" description="Helical" evidence="12">
    <location>
        <begin position="20"/>
        <end position="45"/>
    </location>
</feature>
<dbReference type="InterPro" id="IPR005126">
    <property type="entry name" value="NapC/NirT_cyt_c_N"/>
</dbReference>
<feature type="transmembrane region" description="Helical" evidence="12">
    <location>
        <begin position="100"/>
        <end position="123"/>
    </location>
</feature>
<keyword evidence="4" id="KW-1003">Cell membrane</keyword>
<dbReference type="AlphaFoldDB" id="A0A7V5UFJ7"/>
<dbReference type="EMBL" id="DROD01000634">
    <property type="protein sequence ID" value="HHJ53517.1"/>
    <property type="molecule type" value="Genomic_DNA"/>
</dbReference>
<keyword evidence="6 12" id="KW-0812">Transmembrane</keyword>
<dbReference type="GO" id="GO:0009055">
    <property type="term" value="F:electron transfer activity"/>
    <property type="evidence" value="ECO:0007669"/>
    <property type="project" value="TreeGrafter"/>
</dbReference>
<dbReference type="GO" id="GO:0005886">
    <property type="term" value="C:plasma membrane"/>
    <property type="evidence" value="ECO:0007669"/>
    <property type="project" value="UniProtKB-SubCell"/>
</dbReference>
<dbReference type="SUPFAM" id="SSF48695">
    <property type="entry name" value="Multiheme cytochromes"/>
    <property type="match status" value="1"/>
</dbReference>
<organism evidence="14">
    <name type="scientific">Caldithrix abyssi</name>
    <dbReference type="NCBI Taxonomy" id="187145"/>
    <lineage>
        <taxon>Bacteria</taxon>
        <taxon>Pseudomonadati</taxon>
        <taxon>Calditrichota</taxon>
        <taxon>Calditrichia</taxon>
        <taxon>Calditrichales</taxon>
        <taxon>Calditrichaceae</taxon>
        <taxon>Caldithrix</taxon>
    </lineage>
</organism>
<evidence type="ECO:0000256" key="12">
    <source>
        <dbReference type="SAM" id="Phobius"/>
    </source>
</evidence>
<dbReference type="InterPro" id="IPR051174">
    <property type="entry name" value="Cytochrome_c-type_ET"/>
</dbReference>
<keyword evidence="8" id="KW-0249">Electron transport</keyword>
<dbReference type="InterPro" id="IPR038266">
    <property type="entry name" value="NapC/NirT_cytc_sf"/>
</dbReference>
<dbReference type="Gene3D" id="1.10.3820.10">
    <property type="entry name" value="Di-heme elbow motif domain"/>
    <property type="match status" value="1"/>
</dbReference>
<keyword evidence="7" id="KW-0479">Metal-binding</keyword>
<evidence type="ECO:0000256" key="3">
    <source>
        <dbReference type="ARBA" id="ARBA00022448"/>
    </source>
</evidence>
<evidence type="ECO:0000256" key="10">
    <source>
        <dbReference type="ARBA" id="ARBA00023004"/>
    </source>
</evidence>
<accession>A0A7V5UFJ7</accession>
<name>A0A7V5UFJ7_CALAY</name>
<dbReference type="PANTHER" id="PTHR30333">
    <property type="entry name" value="CYTOCHROME C-TYPE PROTEIN"/>
    <property type="match status" value="1"/>
</dbReference>
<evidence type="ECO:0000256" key="6">
    <source>
        <dbReference type="ARBA" id="ARBA00022692"/>
    </source>
</evidence>
<keyword evidence="11 12" id="KW-0472">Membrane</keyword>
<dbReference type="PANTHER" id="PTHR30333:SF1">
    <property type="entry name" value="CYTOCHROME C-TYPE PROTEIN NAPC"/>
    <property type="match status" value="1"/>
</dbReference>
<comment type="similarity">
    <text evidence="2">Belongs to the NapC/NirT/NrfH family.</text>
</comment>
<gene>
    <name evidence="14" type="ORF">ENJ89_10010</name>
</gene>
<keyword evidence="5" id="KW-0349">Heme</keyword>
<evidence type="ECO:0000313" key="14">
    <source>
        <dbReference type="EMBL" id="HHJ53517.1"/>
    </source>
</evidence>
<evidence type="ECO:0000256" key="5">
    <source>
        <dbReference type="ARBA" id="ARBA00022617"/>
    </source>
</evidence>
<evidence type="ECO:0000256" key="2">
    <source>
        <dbReference type="ARBA" id="ARBA00007395"/>
    </source>
</evidence>
<sequence>MLDKYIKFIKGVSVNPLGKWGVVLTTSSFITFVILEFARLVGLITATYVGLINYLVFPTLFVIGLILIPISWRKWKKQTGKSTKELLTMRFPDEDVKESFLGAGIIKTVGLFTVINILFLIIVSTQMLGFMDEPEFCGTACHSVMNPEWTTYRQSPHAHVACVECHVGEGTKALIDSKLNGAYQILSLTFHLYDQPIPTPVHQLRPARETCEKCHWPKKFYGTRLLNIVHYKEDEASTPQYTTLNMKIDVGKGERKAGIHWHISRDNQVVYTSVNDQRKKMIWVELRDKDGSVHRFTNKGLTETGDRESEPRVMDCVDCHNRATHIYEEPAHAIDRRIHQGLIDRTLPYIKKVGLAAITRNYRSKADGMENIRKHVEGYYRRHYPNQIGQMYDKIDQAVQTLQAIYNRNIHPGMKITWGSYPNFIGHDGCFRCHNEKMVDDQGKAISHDCTTCHSILAMEEKEPFQYLKPVKEKQKNATMHKYLQDEFLNSFNE</sequence>
<proteinExistence type="inferred from homology"/>
<comment type="subcellular location">
    <subcellularLocation>
        <location evidence="1">Cell membrane</location>
    </subcellularLocation>
</comment>
<dbReference type="InterPro" id="IPR036280">
    <property type="entry name" value="Multihaem_cyt_sf"/>
</dbReference>
<keyword evidence="10" id="KW-0408">Iron</keyword>
<keyword evidence="9 12" id="KW-1133">Transmembrane helix</keyword>
<dbReference type="Proteomes" id="UP000886124">
    <property type="component" value="Unassembled WGS sequence"/>
</dbReference>
<evidence type="ECO:0000256" key="1">
    <source>
        <dbReference type="ARBA" id="ARBA00004236"/>
    </source>
</evidence>
<feature type="transmembrane region" description="Helical" evidence="12">
    <location>
        <begin position="51"/>
        <end position="72"/>
    </location>
</feature>
<dbReference type="GO" id="GO:0046872">
    <property type="term" value="F:metal ion binding"/>
    <property type="evidence" value="ECO:0007669"/>
    <property type="project" value="UniProtKB-KW"/>
</dbReference>